<dbReference type="OrthoDB" id="2126185at2759"/>
<dbReference type="EMBL" id="AMCV02000032">
    <property type="protein sequence ID" value="TDZ17047.1"/>
    <property type="molecule type" value="Genomic_DNA"/>
</dbReference>
<feature type="transmembrane region" description="Helical" evidence="2">
    <location>
        <begin position="234"/>
        <end position="252"/>
    </location>
</feature>
<keyword evidence="4" id="KW-1185">Reference proteome</keyword>
<feature type="transmembrane region" description="Helical" evidence="2">
    <location>
        <begin position="264"/>
        <end position="282"/>
    </location>
</feature>
<feature type="transmembrane region" description="Helical" evidence="2">
    <location>
        <begin position="187"/>
        <end position="214"/>
    </location>
</feature>
<comment type="caution">
    <text evidence="3">The sequence shown here is derived from an EMBL/GenBank/DDBJ whole genome shotgun (WGS) entry which is preliminary data.</text>
</comment>
<feature type="transmembrane region" description="Helical" evidence="2">
    <location>
        <begin position="31"/>
        <end position="52"/>
    </location>
</feature>
<feature type="transmembrane region" description="Helical" evidence="2">
    <location>
        <begin position="82"/>
        <end position="103"/>
    </location>
</feature>
<keyword evidence="2" id="KW-0812">Transmembrane</keyword>
<name>A0A484FJG1_COLOR</name>
<dbReference type="AlphaFoldDB" id="A0A484FJG1"/>
<feature type="transmembrane region" description="Helical" evidence="2">
    <location>
        <begin position="156"/>
        <end position="175"/>
    </location>
</feature>
<dbReference type="Proteomes" id="UP000014480">
    <property type="component" value="Unassembled WGS sequence"/>
</dbReference>
<evidence type="ECO:0000256" key="2">
    <source>
        <dbReference type="SAM" id="Phobius"/>
    </source>
</evidence>
<protein>
    <recommendedName>
        <fullName evidence="5">Alpha-mannosyltransferase alg11p</fullName>
    </recommendedName>
</protein>
<keyword evidence="2" id="KW-0472">Membrane</keyword>
<evidence type="ECO:0000313" key="4">
    <source>
        <dbReference type="Proteomes" id="UP000014480"/>
    </source>
</evidence>
<accession>A0A484FJG1</accession>
<organism evidence="3 4">
    <name type="scientific">Colletotrichum orbiculare (strain 104-T / ATCC 96160 / CBS 514.97 / LARS 414 / MAFF 240422)</name>
    <name type="common">Cucumber anthracnose fungus</name>
    <name type="synonym">Colletotrichum lagenarium</name>
    <dbReference type="NCBI Taxonomy" id="1213857"/>
    <lineage>
        <taxon>Eukaryota</taxon>
        <taxon>Fungi</taxon>
        <taxon>Dikarya</taxon>
        <taxon>Ascomycota</taxon>
        <taxon>Pezizomycotina</taxon>
        <taxon>Sordariomycetes</taxon>
        <taxon>Hypocreomycetidae</taxon>
        <taxon>Glomerellales</taxon>
        <taxon>Glomerellaceae</taxon>
        <taxon>Colletotrichum</taxon>
        <taxon>Colletotrichum orbiculare species complex</taxon>
    </lineage>
</organism>
<sequence length="370" mass="40253">MVRFECFGDVLCPSCLAADRTVMAVSNTRPLGIFTGYMILAATLTLKSIAIIRSQSRRRRRRATPPPKDGSPVATSGLPRGAAVAVFSLLAALSLATTWYHMFRFFEWSYQQWAFARYFEGIGMTGEEGLMLGEWLKDTSLFKQAWASTLETGPRAWWSLQIFGFCANWSVLLAVQARKRSISHAWVFVLLGQVVAISFAANLSFLAILCSPAVDESSASRGVKKQEGGKTKSESSFVSWHTITLIVTLAWATSIPSAIGKPGFLSLLLGPHLLAFVPLTLNKLLPGRLLGEPAWAWKAASMVWVLAAAFKGVLGDEEGLSVVLKTLYEHPAVSSERPGHPAPSFVPGAEGRFTAWYRNGSDVGIPPGKT</sequence>
<evidence type="ECO:0008006" key="5">
    <source>
        <dbReference type="Google" id="ProtNLM"/>
    </source>
</evidence>
<proteinExistence type="predicted"/>
<reference evidence="4" key="2">
    <citation type="journal article" date="2019" name="Mol. Plant Microbe Interact.">
        <title>Genome sequence resources for four phytopathogenic fungi from the Colletotrichum orbiculare species complex.</title>
        <authorList>
            <person name="Gan P."/>
            <person name="Tsushima A."/>
            <person name="Narusaka M."/>
            <person name="Narusaka Y."/>
            <person name="Takano Y."/>
            <person name="Kubo Y."/>
            <person name="Shirasu K."/>
        </authorList>
    </citation>
    <scope>GENOME REANNOTATION</scope>
    <source>
        <strain evidence="4">104-T / ATCC 96160 / CBS 514.97 / LARS 414 / MAFF 240422</strain>
    </source>
</reference>
<keyword evidence="2" id="KW-1133">Transmembrane helix</keyword>
<evidence type="ECO:0000256" key="1">
    <source>
        <dbReference type="SAM" id="MobiDB-lite"/>
    </source>
</evidence>
<reference evidence="4" key="1">
    <citation type="journal article" date="2013" name="New Phytol.">
        <title>Comparative genomic and transcriptomic analyses reveal the hemibiotrophic stage shift of Colletotrichum fungi.</title>
        <authorList>
            <person name="Gan P."/>
            <person name="Ikeda K."/>
            <person name="Irieda H."/>
            <person name="Narusaka M."/>
            <person name="O'Connell R.J."/>
            <person name="Narusaka Y."/>
            <person name="Takano Y."/>
            <person name="Kubo Y."/>
            <person name="Shirasu K."/>
        </authorList>
    </citation>
    <scope>NUCLEOTIDE SEQUENCE [LARGE SCALE GENOMIC DNA]</scope>
    <source>
        <strain evidence="4">104-T / ATCC 96160 / CBS 514.97 / LARS 414 / MAFF 240422</strain>
    </source>
</reference>
<gene>
    <name evidence="3" type="ORF">Cob_v009988</name>
</gene>
<feature type="region of interest" description="Disordered" evidence="1">
    <location>
        <begin position="55"/>
        <end position="76"/>
    </location>
</feature>
<evidence type="ECO:0000313" key="3">
    <source>
        <dbReference type="EMBL" id="TDZ17047.1"/>
    </source>
</evidence>